<organism evidence="1 2">
    <name type="scientific">Microbacterium stercoris</name>
    <dbReference type="NCBI Taxonomy" id="2820289"/>
    <lineage>
        <taxon>Bacteria</taxon>
        <taxon>Bacillati</taxon>
        <taxon>Actinomycetota</taxon>
        <taxon>Actinomycetes</taxon>
        <taxon>Micrococcales</taxon>
        <taxon>Microbacteriaceae</taxon>
        <taxon>Microbacterium</taxon>
    </lineage>
</organism>
<dbReference type="EMBL" id="JAGFOA010000006">
    <property type="protein sequence ID" value="MBO3664797.1"/>
    <property type="molecule type" value="Genomic_DNA"/>
</dbReference>
<name>A0A939QN59_9MICO</name>
<reference evidence="1" key="1">
    <citation type="submission" date="2021-03" db="EMBL/GenBank/DDBJ databases">
        <title>Microbacterium sp. nov., a novel actinobacterium isolated from cow dung.</title>
        <authorList>
            <person name="Zhang L."/>
        </authorList>
    </citation>
    <scope>NUCLEOTIDE SEQUENCE</scope>
    <source>
        <strain evidence="1">NEAU-LLB</strain>
    </source>
</reference>
<sequence length="87" mass="9102">MTAAKRLSIPEALAIAEAALAVHKPGEMILGAWADARGVAVAHGFSENVVTVGPGPLLVDRVSGEVSFLGSIEQLDRLNAMREVPVR</sequence>
<protein>
    <submittedName>
        <fullName evidence="1">Uncharacterized protein</fullName>
    </submittedName>
</protein>
<evidence type="ECO:0000313" key="1">
    <source>
        <dbReference type="EMBL" id="MBO3664797.1"/>
    </source>
</evidence>
<evidence type="ECO:0000313" key="2">
    <source>
        <dbReference type="Proteomes" id="UP000680132"/>
    </source>
</evidence>
<keyword evidence="2" id="KW-1185">Reference proteome</keyword>
<proteinExistence type="predicted"/>
<gene>
    <name evidence="1" type="ORF">J5V96_14970</name>
</gene>
<dbReference type="AlphaFoldDB" id="A0A939QN59"/>
<dbReference type="RefSeq" id="WP_208504806.1">
    <property type="nucleotide sequence ID" value="NZ_JAGFOA010000006.1"/>
</dbReference>
<dbReference type="Proteomes" id="UP000680132">
    <property type="component" value="Unassembled WGS sequence"/>
</dbReference>
<accession>A0A939QN59</accession>
<comment type="caution">
    <text evidence="1">The sequence shown here is derived from an EMBL/GenBank/DDBJ whole genome shotgun (WGS) entry which is preliminary data.</text>
</comment>